<dbReference type="Pfam" id="PF00905">
    <property type="entry name" value="Transpeptidase"/>
    <property type="match status" value="1"/>
</dbReference>
<organism evidence="17 18">
    <name type="scientific">Geomicrobium halophilum</name>
    <dbReference type="NCBI Taxonomy" id="549000"/>
    <lineage>
        <taxon>Bacteria</taxon>
        <taxon>Bacillati</taxon>
        <taxon>Bacillota</taxon>
        <taxon>Bacilli</taxon>
        <taxon>Bacillales</taxon>
        <taxon>Geomicrobium</taxon>
    </lineage>
</organism>
<evidence type="ECO:0000256" key="11">
    <source>
        <dbReference type="ARBA" id="ARBA00023316"/>
    </source>
</evidence>
<keyword evidence="4" id="KW-0645">Protease</keyword>
<evidence type="ECO:0000256" key="1">
    <source>
        <dbReference type="ARBA" id="ARBA00007090"/>
    </source>
</evidence>
<dbReference type="Gene3D" id="3.40.710.10">
    <property type="entry name" value="DD-peptidase/beta-lactamase superfamily"/>
    <property type="match status" value="1"/>
</dbReference>
<dbReference type="EC" id="2.4.1.-" evidence="17"/>
<keyword evidence="7 17" id="KW-0378">Hydrolase</keyword>
<evidence type="ECO:0000256" key="4">
    <source>
        <dbReference type="ARBA" id="ARBA00022670"/>
    </source>
</evidence>
<keyword evidence="10" id="KW-0511">Multifunctional enzyme</keyword>
<dbReference type="GO" id="GO:0008360">
    <property type="term" value="P:regulation of cell shape"/>
    <property type="evidence" value="ECO:0007669"/>
    <property type="project" value="UniProtKB-KW"/>
</dbReference>
<keyword evidence="5 17" id="KW-0328">Glycosyltransferase</keyword>
<evidence type="ECO:0000256" key="3">
    <source>
        <dbReference type="ARBA" id="ARBA00022645"/>
    </source>
</evidence>
<dbReference type="GO" id="GO:0009002">
    <property type="term" value="F:serine-type D-Ala-D-Ala carboxypeptidase activity"/>
    <property type="evidence" value="ECO:0007669"/>
    <property type="project" value="UniProtKB-EC"/>
</dbReference>
<dbReference type="GO" id="GO:0030288">
    <property type="term" value="C:outer membrane-bounded periplasmic space"/>
    <property type="evidence" value="ECO:0007669"/>
    <property type="project" value="TreeGrafter"/>
</dbReference>
<dbReference type="GO" id="GO:0006508">
    <property type="term" value="P:proteolysis"/>
    <property type="evidence" value="ECO:0007669"/>
    <property type="project" value="UniProtKB-KW"/>
</dbReference>
<protein>
    <submittedName>
        <fullName evidence="17">Penicillin-binding protein 1A</fullName>
        <ecNumber evidence="17">2.4.1.-</ecNumber>
        <ecNumber evidence="17">3.4.-.-</ecNumber>
    </submittedName>
</protein>
<evidence type="ECO:0000256" key="10">
    <source>
        <dbReference type="ARBA" id="ARBA00023268"/>
    </source>
</evidence>
<dbReference type="PANTHER" id="PTHR32282:SF29">
    <property type="entry name" value="PENICILLIN-BINDING PROTEIN 1A"/>
    <property type="match status" value="1"/>
</dbReference>
<comment type="similarity">
    <text evidence="1">In the C-terminal section; belongs to the transpeptidase family.</text>
</comment>
<reference evidence="17 18" key="1">
    <citation type="submission" date="2020-08" db="EMBL/GenBank/DDBJ databases">
        <title>Genomic Encyclopedia of Type Strains, Phase IV (KMG-IV): sequencing the most valuable type-strain genomes for metagenomic binning, comparative biology and taxonomic classification.</title>
        <authorList>
            <person name="Goeker M."/>
        </authorList>
    </citation>
    <scope>NUCLEOTIDE SEQUENCE [LARGE SCALE GENOMIC DNA]</scope>
    <source>
        <strain evidence="17 18">DSM 21769</strain>
    </source>
</reference>
<dbReference type="InterPro" id="IPR012338">
    <property type="entry name" value="Beta-lactam/transpept-like"/>
</dbReference>
<dbReference type="NCBIfam" id="TIGR02074">
    <property type="entry name" value="PBP_1a_fam"/>
    <property type="match status" value="1"/>
</dbReference>
<dbReference type="GO" id="GO:0008955">
    <property type="term" value="F:peptidoglycan glycosyltransferase activity"/>
    <property type="evidence" value="ECO:0007669"/>
    <property type="project" value="UniProtKB-EC"/>
</dbReference>
<evidence type="ECO:0000313" key="18">
    <source>
        <dbReference type="Proteomes" id="UP000568839"/>
    </source>
</evidence>
<dbReference type="Pfam" id="PF00912">
    <property type="entry name" value="Transgly"/>
    <property type="match status" value="1"/>
</dbReference>
<dbReference type="InterPro" id="IPR050396">
    <property type="entry name" value="Glycosyltr_51/Transpeptidase"/>
</dbReference>
<feature type="region of interest" description="Disordered" evidence="14">
    <location>
        <begin position="1"/>
        <end position="21"/>
    </location>
</feature>
<evidence type="ECO:0000256" key="7">
    <source>
        <dbReference type="ARBA" id="ARBA00022801"/>
    </source>
</evidence>
<dbReference type="InterPro" id="IPR036950">
    <property type="entry name" value="PBP_transglycosylase"/>
</dbReference>
<feature type="compositionally biased region" description="Acidic residues" evidence="14">
    <location>
        <begin position="669"/>
        <end position="887"/>
    </location>
</feature>
<feature type="compositionally biased region" description="Basic residues" evidence="14">
    <location>
        <begin position="1"/>
        <end position="10"/>
    </location>
</feature>
<dbReference type="GO" id="GO:0071555">
    <property type="term" value="P:cell wall organization"/>
    <property type="evidence" value="ECO:0007669"/>
    <property type="project" value="UniProtKB-KW"/>
</dbReference>
<keyword evidence="11" id="KW-0961">Cell wall biogenesis/degradation</keyword>
<comment type="catalytic activity">
    <reaction evidence="13">
        <text>[GlcNAc-(1-&gt;4)-Mur2Ac(oyl-L-Ala-gamma-D-Glu-L-Lys-D-Ala-D-Ala)](n)-di-trans,octa-cis-undecaprenyl diphosphate + beta-D-GlcNAc-(1-&gt;4)-Mur2Ac(oyl-L-Ala-gamma-D-Glu-L-Lys-D-Ala-D-Ala)-di-trans,octa-cis-undecaprenyl diphosphate = [GlcNAc-(1-&gt;4)-Mur2Ac(oyl-L-Ala-gamma-D-Glu-L-Lys-D-Ala-D-Ala)](n+1)-di-trans,octa-cis-undecaprenyl diphosphate + di-trans,octa-cis-undecaprenyl diphosphate + H(+)</text>
        <dbReference type="Rhea" id="RHEA:23708"/>
        <dbReference type="Rhea" id="RHEA-COMP:9602"/>
        <dbReference type="Rhea" id="RHEA-COMP:9603"/>
        <dbReference type="ChEBI" id="CHEBI:15378"/>
        <dbReference type="ChEBI" id="CHEBI:58405"/>
        <dbReference type="ChEBI" id="CHEBI:60033"/>
        <dbReference type="ChEBI" id="CHEBI:78435"/>
        <dbReference type="EC" id="2.4.99.28"/>
    </reaction>
</comment>
<dbReference type="PANTHER" id="PTHR32282">
    <property type="entry name" value="BINDING PROTEIN TRANSPEPTIDASE, PUTATIVE-RELATED"/>
    <property type="match status" value="1"/>
</dbReference>
<feature type="domain" description="Penicillin-binding protein transpeptidase" evidence="15">
    <location>
        <begin position="352"/>
        <end position="635"/>
    </location>
</feature>
<feature type="domain" description="Glycosyl transferase family 51" evidence="16">
    <location>
        <begin position="80"/>
        <end position="255"/>
    </location>
</feature>
<proteinExistence type="inferred from homology"/>
<evidence type="ECO:0000256" key="9">
    <source>
        <dbReference type="ARBA" id="ARBA00022984"/>
    </source>
</evidence>
<gene>
    <name evidence="17" type="ORF">HNR44_003225</name>
</gene>
<keyword evidence="18" id="KW-1185">Reference proteome</keyword>
<evidence type="ECO:0000313" key="17">
    <source>
        <dbReference type="EMBL" id="MBB6451231.1"/>
    </source>
</evidence>
<evidence type="ECO:0000256" key="13">
    <source>
        <dbReference type="ARBA" id="ARBA00049902"/>
    </source>
</evidence>
<keyword evidence="9" id="KW-0573">Peptidoglycan synthesis</keyword>
<evidence type="ECO:0000256" key="5">
    <source>
        <dbReference type="ARBA" id="ARBA00022676"/>
    </source>
</evidence>
<evidence type="ECO:0000259" key="15">
    <source>
        <dbReference type="Pfam" id="PF00905"/>
    </source>
</evidence>
<keyword evidence="8" id="KW-0133">Cell shape</keyword>
<dbReference type="GO" id="GO:0009252">
    <property type="term" value="P:peptidoglycan biosynthetic process"/>
    <property type="evidence" value="ECO:0007669"/>
    <property type="project" value="UniProtKB-KW"/>
</dbReference>
<evidence type="ECO:0000256" key="8">
    <source>
        <dbReference type="ARBA" id="ARBA00022960"/>
    </source>
</evidence>
<dbReference type="Proteomes" id="UP000568839">
    <property type="component" value="Unassembled WGS sequence"/>
</dbReference>
<comment type="similarity">
    <text evidence="2">In the N-terminal section; belongs to the glycosyltransferase 51 family.</text>
</comment>
<comment type="caution">
    <text evidence="17">The sequence shown here is derived from an EMBL/GenBank/DDBJ whole genome shotgun (WGS) entry which is preliminary data.</text>
</comment>
<evidence type="ECO:0000259" key="16">
    <source>
        <dbReference type="Pfam" id="PF00912"/>
    </source>
</evidence>
<evidence type="ECO:0000256" key="14">
    <source>
        <dbReference type="SAM" id="MobiDB-lite"/>
    </source>
</evidence>
<dbReference type="GO" id="GO:0008658">
    <property type="term" value="F:penicillin binding"/>
    <property type="evidence" value="ECO:0007669"/>
    <property type="project" value="InterPro"/>
</dbReference>
<dbReference type="Gene3D" id="1.10.3810.10">
    <property type="entry name" value="Biosynthetic peptidoglycan transglycosylase-like"/>
    <property type="match status" value="1"/>
</dbReference>
<dbReference type="InterPro" id="IPR001264">
    <property type="entry name" value="Glyco_trans_51"/>
</dbReference>
<keyword evidence="6 17" id="KW-0808">Transferase</keyword>
<dbReference type="AlphaFoldDB" id="A0A841PX75"/>
<name>A0A841PX75_9BACL</name>
<dbReference type="SUPFAM" id="SSF53955">
    <property type="entry name" value="Lysozyme-like"/>
    <property type="match status" value="1"/>
</dbReference>
<dbReference type="FunFam" id="1.10.3810.10:FF:000001">
    <property type="entry name" value="Penicillin-binding protein 1A"/>
    <property type="match status" value="1"/>
</dbReference>
<feature type="region of interest" description="Disordered" evidence="14">
    <location>
        <begin position="665"/>
        <end position="887"/>
    </location>
</feature>
<sequence>MVKYRSRTEKRRAEKELDKNKKRKNRSTVKIVVISIVSALVLTAVAGGATAVSMVRDAPPLNVDELTFAEGATIYDKDDNELGRLKGTENRTYREFDEMPEHLRDAFLAVEDHRFYDHSGIDIFRIGSAIISNITDGFGAEGASTITQQLVKQAFLSADQSMERKVQEQWLALQMEQELSKDEILEMYLNISYFDSGSWGVGEAAIRYFDKEDLSELTVADAAVLAAIPRRPSYYNPHDNPEAAKERRDVIISLMEEHDFIDDEEASEAMAVDIEDQLDYTPSEDVPYQSIIDYVMEEVENIEGVETTDLYASGFDIYTTIDPEAQQHAQDVIQSDEYISHYPDDDGFQVGFSLLDTETGALRAMVGNREEREEERGWNYAATANGQPGSTAKPILSYGPAIEELEWYTGETLEDESHEYSNGGSIRNYGGNYSGSVTMREALVRSLNIPAVKAIQEVGLDDAQTFAEGLGLDFDKDIHESYALGGFGDGISSLDMAGAYAAFGNEGVYNEPHSVRKVEFRDGREIDLTPDPKQAMNDYTAYMITDMLKDVVTDSSGTGQRANVDGLALAGKTGTSNFPPEEQEKFNVPDGGVPDVWFNGYTTDYTATVWTGFDSGRSSGYLIGEEQEIAKDVFRHVMTNVHEGEGTEDFSQPDSVCETDSELYICGNEPEEEKEESDEEGTEEETTEEQVEEGAEEESPEASEEEGTEEESPEASEDEGTEEESPEAPEEEGTEEESPEASEDEGTEEESSETPEEEGTEEESPETPEEEGTEEESPEEPDEEDAEGDSPEEPVEEGTEEEIPEEPDEEGAEGDSPEEPVEEGTEEESPEEPDEEGAEEESLEALEEEGTEEESSETPDEELDEEESSGESNEDEAENETNGGEEA</sequence>
<dbReference type="InterPro" id="IPR023346">
    <property type="entry name" value="Lysozyme-like_dom_sf"/>
</dbReference>
<comment type="catalytic activity">
    <reaction evidence="12">
        <text>Preferential cleavage: (Ac)2-L-Lys-D-Ala-|-D-Ala. Also transpeptidation of peptidyl-alanyl moieties that are N-acyl substituents of D-alanine.</text>
        <dbReference type="EC" id="3.4.16.4"/>
    </reaction>
</comment>
<keyword evidence="3" id="KW-0121">Carboxypeptidase</keyword>
<evidence type="ECO:0000256" key="6">
    <source>
        <dbReference type="ARBA" id="ARBA00022679"/>
    </source>
</evidence>
<dbReference type="EMBL" id="JACHHJ010000005">
    <property type="protein sequence ID" value="MBB6451231.1"/>
    <property type="molecule type" value="Genomic_DNA"/>
</dbReference>
<evidence type="ECO:0000256" key="12">
    <source>
        <dbReference type="ARBA" id="ARBA00034000"/>
    </source>
</evidence>
<evidence type="ECO:0000256" key="2">
    <source>
        <dbReference type="ARBA" id="ARBA00007739"/>
    </source>
</evidence>
<dbReference type="EC" id="3.4.-.-" evidence="17"/>
<accession>A0A841PX75</accession>
<dbReference type="RefSeq" id="WP_184405289.1">
    <property type="nucleotide sequence ID" value="NZ_JACHHJ010000005.1"/>
</dbReference>
<dbReference type="InterPro" id="IPR001460">
    <property type="entry name" value="PCN-bd_Tpept"/>
</dbReference>
<dbReference type="SUPFAM" id="SSF56601">
    <property type="entry name" value="beta-lactamase/transpeptidase-like"/>
    <property type="match status" value="1"/>
</dbReference>